<sequence length="192" mass="21190">MPSISTNHNPFSDWRAPPSAAPPPSVFGALPYPRPNSAYSVYVMSFNPTVLNCEVLGGRAKVCYTVSTDDAMPGYTVVKCAKGKCLALVEWREHPRVEVRGTVPKQDSRAWLRLSRDQTYRTMTVGEAEYTWTPDNQYVNLHSSGPSQRFFGRISRGEDSVIIEVTDNALQLGLLDPIVAAAVLLQCGQNID</sequence>
<dbReference type="AlphaFoldDB" id="A0AAD6YDT6"/>
<gene>
    <name evidence="2" type="ORF">GGX14DRAFT_565010</name>
</gene>
<evidence type="ECO:0000259" key="1">
    <source>
        <dbReference type="Pfam" id="PF20236"/>
    </source>
</evidence>
<keyword evidence="3" id="KW-1185">Reference proteome</keyword>
<accession>A0AAD6YDT6</accession>
<name>A0AAD6YDT6_9AGAR</name>
<dbReference type="Pfam" id="PF20236">
    <property type="entry name" value="DUF6593"/>
    <property type="match status" value="1"/>
</dbReference>
<reference evidence="2" key="1">
    <citation type="submission" date="2023-03" db="EMBL/GenBank/DDBJ databases">
        <title>Massive genome expansion in bonnet fungi (Mycena s.s.) driven by repeated elements and novel gene families across ecological guilds.</title>
        <authorList>
            <consortium name="Lawrence Berkeley National Laboratory"/>
            <person name="Harder C.B."/>
            <person name="Miyauchi S."/>
            <person name="Viragh M."/>
            <person name="Kuo A."/>
            <person name="Thoen E."/>
            <person name="Andreopoulos B."/>
            <person name="Lu D."/>
            <person name="Skrede I."/>
            <person name="Drula E."/>
            <person name="Henrissat B."/>
            <person name="Morin E."/>
            <person name="Kohler A."/>
            <person name="Barry K."/>
            <person name="LaButti K."/>
            <person name="Morin E."/>
            <person name="Salamov A."/>
            <person name="Lipzen A."/>
            <person name="Mereny Z."/>
            <person name="Hegedus B."/>
            <person name="Baldrian P."/>
            <person name="Stursova M."/>
            <person name="Weitz H."/>
            <person name="Taylor A."/>
            <person name="Grigoriev I.V."/>
            <person name="Nagy L.G."/>
            <person name="Martin F."/>
            <person name="Kauserud H."/>
        </authorList>
    </citation>
    <scope>NUCLEOTIDE SEQUENCE</scope>
    <source>
        <strain evidence="2">9144</strain>
    </source>
</reference>
<comment type="caution">
    <text evidence="2">The sequence shown here is derived from an EMBL/GenBank/DDBJ whole genome shotgun (WGS) entry which is preliminary data.</text>
</comment>
<organism evidence="2 3">
    <name type="scientific">Mycena pura</name>
    <dbReference type="NCBI Taxonomy" id="153505"/>
    <lineage>
        <taxon>Eukaryota</taxon>
        <taxon>Fungi</taxon>
        <taxon>Dikarya</taxon>
        <taxon>Basidiomycota</taxon>
        <taxon>Agaricomycotina</taxon>
        <taxon>Agaricomycetes</taxon>
        <taxon>Agaricomycetidae</taxon>
        <taxon>Agaricales</taxon>
        <taxon>Marasmiineae</taxon>
        <taxon>Mycenaceae</taxon>
        <taxon>Mycena</taxon>
    </lineage>
</organism>
<evidence type="ECO:0000313" key="2">
    <source>
        <dbReference type="EMBL" id="KAJ7211137.1"/>
    </source>
</evidence>
<dbReference type="InterPro" id="IPR046528">
    <property type="entry name" value="DUF6593"/>
</dbReference>
<proteinExistence type="predicted"/>
<feature type="domain" description="DUF6593" evidence="1">
    <location>
        <begin position="51"/>
        <end position="186"/>
    </location>
</feature>
<dbReference type="Proteomes" id="UP001219525">
    <property type="component" value="Unassembled WGS sequence"/>
</dbReference>
<dbReference type="EMBL" id="JARJCW010000026">
    <property type="protein sequence ID" value="KAJ7211137.1"/>
    <property type="molecule type" value="Genomic_DNA"/>
</dbReference>
<protein>
    <recommendedName>
        <fullName evidence="1">DUF6593 domain-containing protein</fullName>
    </recommendedName>
</protein>
<evidence type="ECO:0000313" key="3">
    <source>
        <dbReference type="Proteomes" id="UP001219525"/>
    </source>
</evidence>